<name>A0A239FIK1_9ACTN</name>
<dbReference type="SUPFAM" id="SSF51182">
    <property type="entry name" value="RmlC-like cupins"/>
    <property type="match status" value="1"/>
</dbReference>
<dbReference type="InterPro" id="IPR011051">
    <property type="entry name" value="RmlC_Cupin_sf"/>
</dbReference>
<reference evidence="2" key="1">
    <citation type="submission" date="2017-06" db="EMBL/GenBank/DDBJ databases">
        <authorList>
            <person name="Varghese N."/>
            <person name="Submissions S."/>
        </authorList>
    </citation>
    <scope>NUCLEOTIDE SEQUENCE [LARGE SCALE GENOMIC DNA]</scope>
    <source>
        <strain evidence="2">DSM 46839</strain>
    </source>
</reference>
<sequence length="118" mass="12316">MELLTPSARSLVAYGSGGVELLRAALVRGPEDGFAVDVVRVAPGGVIGRHPTRWWLLYLVVEGAGWVSGPPGERRPLRAGEAALWAPGEEHASGSADGLVAVVVQCRTRPVPAGEETP</sequence>
<dbReference type="Gene3D" id="2.60.120.10">
    <property type="entry name" value="Jelly Rolls"/>
    <property type="match status" value="1"/>
</dbReference>
<evidence type="ECO:0000313" key="1">
    <source>
        <dbReference type="EMBL" id="SNS56749.1"/>
    </source>
</evidence>
<evidence type="ECO:0000313" key="2">
    <source>
        <dbReference type="Proteomes" id="UP000198373"/>
    </source>
</evidence>
<dbReference type="AlphaFoldDB" id="A0A239FIK1"/>
<dbReference type="EMBL" id="FZOO01000005">
    <property type="protein sequence ID" value="SNS56749.1"/>
    <property type="molecule type" value="Genomic_DNA"/>
</dbReference>
<evidence type="ECO:0008006" key="3">
    <source>
        <dbReference type="Google" id="ProtNLM"/>
    </source>
</evidence>
<keyword evidence="2" id="KW-1185">Reference proteome</keyword>
<dbReference type="Proteomes" id="UP000198373">
    <property type="component" value="Unassembled WGS sequence"/>
</dbReference>
<proteinExistence type="predicted"/>
<gene>
    <name evidence="1" type="ORF">SAMN06893096_105110</name>
</gene>
<protein>
    <recommendedName>
        <fullName evidence="3">Cupin domain-containing protein</fullName>
    </recommendedName>
</protein>
<dbReference type="InterPro" id="IPR014710">
    <property type="entry name" value="RmlC-like_jellyroll"/>
</dbReference>
<dbReference type="RefSeq" id="WP_089305829.1">
    <property type="nucleotide sequence ID" value="NZ_FZOO01000005.1"/>
</dbReference>
<accession>A0A239FIK1</accession>
<dbReference type="OrthoDB" id="3782397at2"/>
<organism evidence="1 2">
    <name type="scientific">Geodermatophilus pulveris</name>
    <dbReference type="NCBI Taxonomy" id="1564159"/>
    <lineage>
        <taxon>Bacteria</taxon>
        <taxon>Bacillati</taxon>
        <taxon>Actinomycetota</taxon>
        <taxon>Actinomycetes</taxon>
        <taxon>Geodermatophilales</taxon>
        <taxon>Geodermatophilaceae</taxon>
        <taxon>Geodermatophilus</taxon>
    </lineage>
</organism>